<reference evidence="1 2" key="1">
    <citation type="submission" date="2021-05" db="EMBL/GenBank/DDBJ databases">
        <title>Genetic and Functional Diversity in Clade A Lucinid endosymbionts from the Bahamas.</title>
        <authorList>
            <person name="Giani N.M."/>
            <person name="Engel A.S."/>
            <person name="Campbell B.J."/>
        </authorList>
    </citation>
    <scope>NUCLEOTIDE SEQUENCE [LARGE SCALE GENOMIC DNA]</scope>
    <source>
        <strain evidence="1">LUC16012Gg_MoonRockCtena</strain>
    </source>
</reference>
<comment type="caution">
    <text evidence="1">The sequence shown here is derived from an EMBL/GenBank/DDBJ whole genome shotgun (WGS) entry which is preliminary data.</text>
</comment>
<protein>
    <submittedName>
        <fullName evidence="1">Uncharacterized protein</fullName>
    </submittedName>
</protein>
<gene>
    <name evidence="1" type="ORF">KME65_08180</name>
</gene>
<organism evidence="1 2">
    <name type="scientific">Candidatus Thiodiazotropha taylori</name>
    <dbReference type="NCBI Taxonomy" id="2792791"/>
    <lineage>
        <taxon>Bacteria</taxon>
        <taxon>Pseudomonadati</taxon>
        <taxon>Pseudomonadota</taxon>
        <taxon>Gammaproteobacteria</taxon>
        <taxon>Chromatiales</taxon>
        <taxon>Sedimenticolaceae</taxon>
        <taxon>Candidatus Thiodiazotropha</taxon>
    </lineage>
</organism>
<sequence length="166" mass="18753">MDEESENSVVEDEEVEAVFAAREAVGHLRRITRAFPHLATQPVRVALDTWDEEMFRKGELILVQKQHAKAEHDAMEQRAIEIIELSQVDDALDLINREFAKDIDYLDLIDLVGKDRYIAALTREAVELKQNSISPEQAAELWNSLGKPTLGGERWNATGVTVLMKG</sequence>
<evidence type="ECO:0000313" key="1">
    <source>
        <dbReference type="EMBL" id="MBT2988930.1"/>
    </source>
</evidence>
<evidence type="ECO:0000313" key="2">
    <source>
        <dbReference type="Proteomes" id="UP000770889"/>
    </source>
</evidence>
<dbReference type="Proteomes" id="UP000770889">
    <property type="component" value="Unassembled WGS sequence"/>
</dbReference>
<accession>A0A944M8A4</accession>
<name>A0A944M8A4_9GAMM</name>
<dbReference type="AlphaFoldDB" id="A0A944M8A4"/>
<proteinExistence type="predicted"/>
<dbReference type="EMBL" id="JAHHGM010000006">
    <property type="protein sequence ID" value="MBT2988930.1"/>
    <property type="molecule type" value="Genomic_DNA"/>
</dbReference>